<feature type="domain" description="Carbohydrate kinase FGGY C-terminal" evidence="10">
    <location>
        <begin position="395"/>
        <end position="585"/>
    </location>
</feature>
<dbReference type="PANTHER" id="PTHR10196">
    <property type="entry name" value="SUGAR KINASE"/>
    <property type="match status" value="1"/>
</dbReference>
<dbReference type="GO" id="GO:0019301">
    <property type="term" value="P:rhamnose catabolic process"/>
    <property type="evidence" value="ECO:0007669"/>
    <property type="project" value="InterPro"/>
</dbReference>
<gene>
    <name evidence="11" type="ORF">E1269_18690</name>
</gene>
<feature type="region of interest" description="Disordered" evidence="8">
    <location>
        <begin position="1"/>
        <end position="26"/>
    </location>
</feature>
<evidence type="ECO:0000259" key="9">
    <source>
        <dbReference type="Pfam" id="PF00370"/>
    </source>
</evidence>
<sequence length="632" mass="66859">MPTVSAEVTVPEFQSGEPSASRDTTTQYAAWRTPRSVLLSCQLSRGRSASTASGASRCSTRRRFTTVTLLSPHEWTWTRACSPTGLVYIVLTVVGLGPPSPCPGSAIGLLTRQGLSKTRGTSGVPPERRPDPRSTRPVRNLERGDLSTDTYVAVDLGATSGRVIVGRVSGRSVTTDTVARFPNEPLSWPDGLHWNLPAIYQNVLDGVRRAVRDAGDVRGVGIDSWGVDYGLVGADGRLIGLPYHYRDARTRGLADELDEAALYRRTGVPNQEINTLTQLVAERRAGALDPSARLVFIADLLAYLLTGQLGAERTLASTSQLFDPAGHWSEETIDAHGLPRRLFPETRRAGDVIGELRAGLVDDLGLRAALPVRAVAAHDTASAVAAVPAAGDDVAYISCGTWALAGVELDRPIRSEASRAAGFTNELGAAGSVRYQKNLTALWILSECLRTWSRDGRARDLPALVRAAADVPGFTGIVDPDAPELARPGDMPGKIARFCERTGQPVPATEAETTRCVIDSLALAFAHYVGQAAHLSGSRVDVVHLVGGGANNTLLCQLTADATGLPVVAGPVEATALGNLLVQALGAGTADELVAVRAMSAASSRTARYEPRGSPAVETARRRFEALLAPAS</sequence>
<dbReference type="GO" id="GO:0006071">
    <property type="term" value="P:glycerol metabolic process"/>
    <property type="evidence" value="ECO:0007669"/>
    <property type="project" value="TreeGrafter"/>
</dbReference>
<dbReference type="OrthoDB" id="9761504at2"/>
<dbReference type="InParanoid" id="A0A4R5D4C0"/>
<keyword evidence="2" id="KW-0808">Transferase</keyword>
<dbReference type="GO" id="GO:0004370">
    <property type="term" value="F:glycerol kinase activity"/>
    <property type="evidence" value="ECO:0007669"/>
    <property type="project" value="TreeGrafter"/>
</dbReference>
<evidence type="ECO:0000256" key="1">
    <source>
        <dbReference type="ARBA" id="ARBA00009156"/>
    </source>
</evidence>
<evidence type="ECO:0000256" key="5">
    <source>
        <dbReference type="ARBA" id="ARBA00022840"/>
    </source>
</evidence>
<evidence type="ECO:0000313" key="12">
    <source>
        <dbReference type="Proteomes" id="UP000294739"/>
    </source>
</evidence>
<dbReference type="InterPro" id="IPR013449">
    <property type="entry name" value="Rhamnulokinase"/>
</dbReference>
<protein>
    <submittedName>
        <fullName evidence="11">Rhamnulokinase</fullName>
    </submittedName>
</protein>
<dbReference type="AlphaFoldDB" id="A0A4R5D4C0"/>
<evidence type="ECO:0000259" key="10">
    <source>
        <dbReference type="Pfam" id="PF02782"/>
    </source>
</evidence>
<feature type="compositionally biased region" description="Polar residues" evidence="8">
    <location>
        <begin position="16"/>
        <end position="26"/>
    </location>
</feature>
<evidence type="ECO:0000313" key="11">
    <source>
        <dbReference type="EMBL" id="TDE08136.1"/>
    </source>
</evidence>
<dbReference type="Pfam" id="PF00370">
    <property type="entry name" value="FGGY_N"/>
    <property type="match status" value="1"/>
</dbReference>
<dbReference type="EMBL" id="SMKZ01000027">
    <property type="protein sequence ID" value="TDE08136.1"/>
    <property type="molecule type" value="Genomic_DNA"/>
</dbReference>
<keyword evidence="6" id="KW-1015">Disulfide bond</keyword>
<keyword evidence="3" id="KW-0547">Nucleotide-binding</keyword>
<reference evidence="11 12" key="1">
    <citation type="submission" date="2019-03" db="EMBL/GenBank/DDBJ databases">
        <title>Draft genome sequences of novel Actinobacteria.</title>
        <authorList>
            <person name="Sahin N."/>
            <person name="Ay H."/>
            <person name="Saygin H."/>
        </authorList>
    </citation>
    <scope>NUCLEOTIDE SEQUENCE [LARGE SCALE GENOMIC DNA]</scope>
    <source>
        <strain evidence="11 12">5K138</strain>
    </source>
</reference>
<dbReference type="GO" id="GO:0005829">
    <property type="term" value="C:cytosol"/>
    <property type="evidence" value="ECO:0007669"/>
    <property type="project" value="TreeGrafter"/>
</dbReference>
<evidence type="ECO:0000256" key="2">
    <source>
        <dbReference type="ARBA" id="ARBA00022679"/>
    </source>
</evidence>
<proteinExistence type="inferred from homology"/>
<evidence type="ECO:0000256" key="4">
    <source>
        <dbReference type="ARBA" id="ARBA00022777"/>
    </source>
</evidence>
<dbReference type="CDD" id="cd07771">
    <property type="entry name" value="ASKHA_NBD_FGGY_RhaB-like"/>
    <property type="match status" value="1"/>
</dbReference>
<evidence type="ECO:0000256" key="3">
    <source>
        <dbReference type="ARBA" id="ARBA00022741"/>
    </source>
</evidence>
<dbReference type="GO" id="GO:0005524">
    <property type="term" value="F:ATP binding"/>
    <property type="evidence" value="ECO:0007669"/>
    <property type="project" value="UniProtKB-KW"/>
</dbReference>
<dbReference type="InterPro" id="IPR018484">
    <property type="entry name" value="FGGY_N"/>
</dbReference>
<keyword evidence="7" id="KW-0684">Rhamnose metabolism</keyword>
<evidence type="ECO:0000256" key="8">
    <source>
        <dbReference type="SAM" id="MobiDB-lite"/>
    </source>
</evidence>
<dbReference type="GO" id="GO:0008993">
    <property type="term" value="F:rhamnulokinase activity"/>
    <property type="evidence" value="ECO:0007669"/>
    <property type="project" value="InterPro"/>
</dbReference>
<dbReference type="InterPro" id="IPR018485">
    <property type="entry name" value="FGGY_C"/>
</dbReference>
<comment type="similarity">
    <text evidence="1">Belongs to the FGGY kinase family.</text>
</comment>
<keyword evidence="5" id="KW-0067">ATP-binding</keyword>
<evidence type="ECO:0000256" key="7">
    <source>
        <dbReference type="ARBA" id="ARBA00023308"/>
    </source>
</evidence>
<dbReference type="SUPFAM" id="SSF53067">
    <property type="entry name" value="Actin-like ATPase domain"/>
    <property type="match status" value="2"/>
</dbReference>
<feature type="region of interest" description="Disordered" evidence="8">
    <location>
        <begin position="113"/>
        <end position="142"/>
    </location>
</feature>
<name>A0A4R5D4C0_9ACTN</name>
<dbReference type="Proteomes" id="UP000294739">
    <property type="component" value="Unassembled WGS sequence"/>
</dbReference>
<evidence type="ECO:0000256" key="6">
    <source>
        <dbReference type="ARBA" id="ARBA00023157"/>
    </source>
</evidence>
<organism evidence="11 12">
    <name type="scientific">Jiangella asiatica</name>
    <dbReference type="NCBI Taxonomy" id="2530372"/>
    <lineage>
        <taxon>Bacteria</taxon>
        <taxon>Bacillati</taxon>
        <taxon>Actinomycetota</taxon>
        <taxon>Actinomycetes</taxon>
        <taxon>Jiangellales</taxon>
        <taxon>Jiangellaceae</taxon>
        <taxon>Jiangella</taxon>
    </lineage>
</organism>
<dbReference type="PANTHER" id="PTHR10196:SF93">
    <property type="entry name" value="L-RHAMNULOKINASE"/>
    <property type="match status" value="1"/>
</dbReference>
<comment type="caution">
    <text evidence="11">The sequence shown here is derived from an EMBL/GenBank/DDBJ whole genome shotgun (WGS) entry which is preliminary data.</text>
</comment>
<dbReference type="Gene3D" id="3.30.420.40">
    <property type="match status" value="2"/>
</dbReference>
<feature type="compositionally biased region" description="Basic and acidic residues" evidence="8">
    <location>
        <begin position="126"/>
        <end position="142"/>
    </location>
</feature>
<keyword evidence="12" id="KW-1185">Reference proteome</keyword>
<dbReference type="Pfam" id="PF02782">
    <property type="entry name" value="FGGY_C"/>
    <property type="match status" value="1"/>
</dbReference>
<keyword evidence="4 11" id="KW-0418">Kinase</keyword>
<feature type="domain" description="Carbohydrate kinase FGGY N-terminal" evidence="9">
    <location>
        <begin position="151"/>
        <end position="384"/>
    </location>
</feature>
<dbReference type="InterPro" id="IPR043129">
    <property type="entry name" value="ATPase_NBD"/>
</dbReference>
<accession>A0A4R5D4C0</accession>